<dbReference type="SUPFAM" id="SSF55931">
    <property type="entry name" value="Glutamine synthetase/guanido kinase"/>
    <property type="match status" value="1"/>
</dbReference>
<dbReference type="PANTHER" id="PTHR11659">
    <property type="entry name" value="GLUTAMYL-TRNA GLN AMIDOTRANSFERASE SUBUNIT B MITOCHONDRIAL AND PROKARYOTIC PET112-RELATED"/>
    <property type="match status" value="1"/>
</dbReference>
<dbReference type="Gene3D" id="1.10.10.410">
    <property type="match status" value="1"/>
</dbReference>
<dbReference type="NCBIfam" id="TIGR00133">
    <property type="entry name" value="gatB"/>
    <property type="match status" value="1"/>
</dbReference>
<dbReference type="PATRIC" id="fig|45068.5.peg.985"/>
<dbReference type="SMART" id="SM00845">
    <property type="entry name" value="GatB_Yqey"/>
    <property type="match status" value="1"/>
</dbReference>
<dbReference type="OrthoDB" id="9804078at2"/>
<name>A0A0W0VPS7_9GAMM</name>
<evidence type="ECO:0000259" key="12">
    <source>
        <dbReference type="SMART" id="SM00845"/>
    </source>
</evidence>
<evidence type="ECO:0000256" key="5">
    <source>
        <dbReference type="ARBA" id="ARBA00022741"/>
    </source>
</evidence>
<keyword evidence="6 11" id="KW-0067">ATP-binding</keyword>
<dbReference type="InterPro" id="IPR014746">
    <property type="entry name" value="Gln_synth/guanido_kin_cat_dom"/>
</dbReference>
<comment type="catalytic activity">
    <reaction evidence="10 11">
        <text>L-glutamyl-tRNA(Gln) + L-glutamine + ATP + H2O = L-glutaminyl-tRNA(Gln) + L-glutamate + ADP + phosphate + H(+)</text>
        <dbReference type="Rhea" id="RHEA:17521"/>
        <dbReference type="Rhea" id="RHEA-COMP:9681"/>
        <dbReference type="Rhea" id="RHEA-COMP:9684"/>
        <dbReference type="ChEBI" id="CHEBI:15377"/>
        <dbReference type="ChEBI" id="CHEBI:15378"/>
        <dbReference type="ChEBI" id="CHEBI:29985"/>
        <dbReference type="ChEBI" id="CHEBI:30616"/>
        <dbReference type="ChEBI" id="CHEBI:43474"/>
        <dbReference type="ChEBI" id="CHEBI:58359"/>
        <dbReference type="ChEBI" id="CHEBI:78520"/>
        <dbReference type="ChEBI" id="CHEBI:78521"/>
        <dbReference type="ChEBI" id="CHEBI:456216"/>
    </reaction>
</comment>
<keyword evidence="7 11" id="KW-0648">Protein biosynthesis</keyword>
<dbReference type="GO" id="GO:0070681">
    <property type="term" value="P:glutaminyl-tRNAGln biosynthesis via transamidation"/>
    <property type="evidence" value="ECO:0007669"/>
    <property type="project" value="TreeGrafter"/>
</dbReference>
<dbReference type="GO" id="GO:0005524">
    <property type="term" value="F:ATP binding"/>
    <property type="evidence" value="ECO:0007669"/>
    <property type="project" value="UniProtKB-KW"/>
</dbReference>
<keyword evidence="5 11" id="KW-0547">Nucleotide-binding</keyword>
<evidence type="ECO:0000256" key="3">
    <source>
        <dbReference type="ARBA" id="ARBA00016923"/>
    </source>
</evidence>
<dbReference type="NCBIfam" id="NF004014">
    <property type="entry name" value="PRK05477.1-4"/>
    <property type="match status" value="1"/>
</dbReference>
<evidence type="ECO:0000256" key="4">
    <source>
        <dbReference type="ARBA" id="ARBA00022598"/>
    </source>
</evidence>
<dbReference type="EC" id="6.3.5.-" evidence="11"/>
<dbReference type="InterPro" id="IPR004413">
    <property type="entry name" value="GatB"/>
</dbReference>
<comment type="subunit">
    <text evidence="2 11">Heterotrimer of A, B and C subunits.</text>
</comment>
<evidence type="ECO:0000256" key="1">
    <source>
        <dbReference type="ARBA" id="ARBA00005306"/>
    </source>
</evidence>
<dbReference type="Pfam" id="PF02637">
    <property type="entry name" value="GatB_Yqey"/>
    <property type="match status" value="1"/>
</dbReference>
<feature type="domain" description="Asn/Gln amidotransferase" evidence="12">
    <location>
        <begin position="328"/>
        <end position="476"/>
    </location>
</feature>
<keyword evidence="4 11" id="KW-0436">Ligase</keyword>
<dbReference type="EMBL" id="LNYK01000014">
    <property type="protein sequence ID" value="KTD21750.1"/>
    <property type="molecule type" value="Genomic_DNA"/>
</dbReference>
<evidence type="ECO:0000313" key="13">
    <source>
        <dbReference type="EMBL" id="KTD21750.1"/>
    </source>
</evidence>
<evidence type="ECO:0000256" key="2">
    <source>
        <dbReference type="ARBA" id="ARBA00011123"/>
    </source>
</evidence>
<evidence type="ECO:0000256" key="6">
    <source>
        <dbReference type="ARBA" id="ARBA00022840"/>
    </source>
</evidence>
<accession>A0A0W0VPS7</accession>
<keyword evidence="14" id="KW-1185">Reference proteome</keyword>
<dbReference type="InterPro" id="IPR023168">
    <property type="entry name" value="GatB_Yqey_C_2"/>
</dbReference>
<evidence type="ECO:0000313" key="14">
    <source>
        <dbReference type="Proteomes" id="UP000054997"/>
    </source>
</evidence>
<gene>
    <name evidence="11 13" type="primary">gatB</name>
    <name evidence="13" type="ORF">Llon_0915</name>
</gene>
<sequence length="477" mass="53752">MILEPVIGLEVHAQLKTKSKLFSGSATIYGAEPNSQTSFIDAGFPGVLPVLNGEAVIMAIRFGLAIQAEIQGICYFERKNYFYPDLPKGYQISQFEKPIIRDGCLSIRLPDNTDKKIPIVRAHLEEDAGKSLHEAHPLYSGIDLNRAGTPLLEIVTAPCLFSAEEAVIYLKTLHELLRFLDICDGNMQEGSFRCDVNISLRPEGSDALGTRVELKNLNSFRYIEKAILHEQLRQQNVLQSGQFVRQETRLYSPVTDSTYPLRGKEREEDYRYFPEPDLLPVHLSKEDIAHIQESMPELPAQIRARLREIEEFSSDDIEFLLSSPELIHFFDSVVKQTAASLKTVVNWLKGPYAEALNETNGSFAYPPVSANQLGSLLDKLSSQIINHKTARTIFSQLLTSKQTIDELIALHGYEQTMKQSELEAAIHEVLNQFPEQVALYRAGKDKLLAFFVGQVMKQTRGKGDPSLVNKLLRNYLK</sequence>
<reference evidence="13 14" key="1">
    <citation type="submission" date="2015-11" db="EMBL/GenBank/DDBJ databases">
        <title>Genomic analysis of 38 Legionella species identifies large and diverse effector repertoires.</title>
        <authorList>
            <person name="Burstein D."/>
            <person name="Amaro F."/>
            <person name="Zusman T."/>
            <person name="Lifshitz Z."/>
            <person name="Cohen O."/>
            <person name="Gilbert J.A."/>
            <person name="Pupko T."/>
            <person name="Shuman H.A."/>
            <person name="Segal G."/>
        </authorList>
    </citation>
    <scope>NUCLEOTIDE SEQUENCE [LARGE SCALE GENOMIC DNA]</scope>
    <source>
        <strain evidence="13 14">ATCC 49505</strain>
    </source>
</reference>
<dbReference type="GO" id="GO:0006412">
    <property type="term" value="P:translation"/>
    <property type="evidence" value="ECO:0007669"/>
    <property type="project" value="UniProtKB-UniRule"/>
</dbReference>
<dbReference type="Pfam" id="PF02934">
    <property type="entry name" value="GatB_N"/>
    <property type="match status" value="1"/>
</dbReference>
<comment type="catalytic activity">
    <reaction evidence="9 11">
        <text>L-aspartyl-tRNA(Asn) + L-glutamine + ATP + H2O = L-asparaginyl-tRNA(Asn) + L-glutamate + ADP + phosphate + 2 H(+)</text>
        <dbReference type="Rhea" id="RHEA:14513"/>
        <dbReference type="Rhea" id="RHEA-COMP:9674"/>
        <dbReference type="Rhea" id="RHEA-COMP:9677"/>
        <dbReference type="ChEBI" id="CHEBI:15377"/>
        <dbReference type="ChEBI" id="CHEBI:15378"/>
        <dbReference type="ChEBI" id="CHEBI:29985"/>
        <dbReference type="ChEBI" id="CHEBI:30616"/>
        <dbReference type="ChEBI" id="CHEBI:43474"/>
        <dbReference type="ChEBI" id="CHEBI:58359"/>
        <dbReference type="ChEBI" id="CHEBI:78515"/>
        <dbReference type="ChEBI" id="CHEBI:78516"/>
        <dbReference type="ChEBI" id="CHEBI:456216"/>
    </reaction>
</comment>
<dbReference type="FunFam" id="1.10.10.410:FF:000001">
    <property type="entry name" value="Aspartyl/glutamyl-tRNA(Asn/Gln) amidotransferase subunit B"/>
    <property type="match status" value="1"/>
</dbReference>
<dbReference type="InterPro" id="IPR017958">
    <property type="entry name" value="Gln-tRNA_amidoTrfase_suB_CS"/>
</dbReference>
<protein>
    <recommendedName>
        <fullName evidence="3 11">Aspartyl/glutamyl-tRNA(Asn/Gln) amidotransferase subunit B</fullName>
        <shortName evidence="11">Asp/Glu-ADT subunit B</shortName>
        <ecNumber evidence="11">6.3.5.-</ecNumber>
    </recommendedName>
</protein>
<dbReference type="SUPFAM" id="SSF89095">
    <property type="entry name" value="GatB/YqeY motif"/>
    <property type="match status" value="1"/>
</dbReference>
<evidence type="ECO:0000256" key="9">
    <source>
        <dbReference type="ARBA" id="ARBA00047380"/>
    </source>
</evidence>
<dbReference type="Proteomes" id="UP000054997">
    <property type="component" value="Unassembled WGS sequence"/>
</dbReference>
<dbReference type="PANTHER" id="PTHR11659:SF0">
    <property type="entry name" value="GLUTAMYL-TRNA(GLN) AMIDOTRANSFERASE SUBUNIT B, MITOCHONDRIAL"/>
    <property type="match status" value="1"/>
</dbReference>
<dbReference type="AlphaFoldDB" id="A0A0W0VPS7"/>
<dbReference type="HAMAP" id="MF_00121">
    <property type="entry name" value="GatB"/>
    <property type="match status" value="1"/>
</dbReference>
<evidence type="ECO:0000256" key="10">
    <source>
        <dbReference type="ARBA" id="ARBA00047913"/>
    </source>
</evidence>
<proteinExistence type="inferred from homology"/>
<dbReference type="NCBIfam" id="NF004012">
    <property type="entry name" value="PRK05477.1-2"/>
    <property type="match status" value="1"/>
</dbReference>
<dbReference type="InterPro" id="IPR017959">
    <property type="entry name" value="Asn/Gln-tRNA_amidoTrfase_suB/E"/>
</dbReference>
<dbReference type="InterPro" id="IPR018027">
    <property type="entry name" value="Asn/Gln_amidotransferase"/>
</dbReference>
<evidence type="ECO:0000256" key="7">
    <source>
        <dbReference type="ARBA" id="ARBA00022917"/>
    </source>
</evidence>
<dbReference type="RefSeq" id="WP_058528912.1">
    <property type="nucleotide sequence ID" value="NZ_CAAAHZ010000002.1"/>
</dbReference>
<comment type="caution">
    <text evidence="13">The sequence shown here is derived from an EMBL/GenBank/DDBJ whole genome shotgun (WGS) entry which is preliminary data.</text>
</comment>
<comment type="similarity">
    <text evidence="1 11">Belongs to the GatB/GatE family. GatB subfamily.</text>
</comment>
<dbReference type="GO" id="GO:0050567">
    <property type="term" value="F:glutaminyl-tRNA synthase (glutamine-hydrolyzing) activity"/>
    <property type="evidence" value="ECO:0007669"/>
    <property type="project" value="UniProtKB-UniRule"/>
</dbReference>
<dbReference type="GO" id="GO:0016740">
    <property type="term" value="F:transferase activity"/>
    <property type="evidence" value="ECO:0007669"/>
    <property type="project" value="UniProtKB-KW"/>
</dbReference>
<organism evidence="13 14">
    <name type="scientific">Legionella londiniensis</name>
    <dbReference type="NCBI Taxonomy" id="45068"/>
    <lineage>
        <taxon>Bacteria</taxon>
        <taxon>Pseudomonadati</taxon>
        <taxon>Pseudomonadota</taxon>
        <taxon>Gammaproteobacteria</taxon>
        <taxon>Legionellales</taxon>
        <taxon>Legionellaceae</taxon>
        <taxon>Legionella</taxon>
    </lineage>
</organism>
<dbReference type="PROSITE" id="PS01234">
    <property type="entry name" value="GATB"/>
    <property type="match status" value="1"/>
</dbReference>
<comment type="function">
    <text evidence="8 11">Allows the formation of correctly charged Asn-tRNA(Asn) or Gln-tRNA(Gln) through the transamidation of misacylated Asp-tRNA(Asn) or Glu-tRNA(Gln) in organisms which lack either or both of asparaginyl-tRNA or glutaminyl-tRNA synthetases. The reaction takes place in the presence of glutamine and ATP through an activated phospho-Asp-tRNA(Asn) or phospho-Glu-tRNA(Gln).</text>
</comment>
<evidence type="ECO:0000256" key="11">
    <source>
        <dbReference type="HAMAP-Rule" id="MF_00121"/>
    </source>
</evidence>
<keyword evidence="13" id="KW-0808">Transferase</keyword>
<dbReference type="STRING" id="45068.Llon_0915"/>
<dbReference type="InterPro" id="IPR003789">
    <property type="entry name" value="Asn/Gln_tRNA_amidoTrase-B-like"/>
</dbReference>
<evidence type="ECO:0000256" key="8">
    <source>
        <dbReference type="ARBA" id="ARBA00024799"/>
    </source>
</evidence>
<dbReference type="InterPro" id="IPR006075">
    <property type="entry name" value="Asn/Gln-tRNA_Trfase_suB/E_cat"/>
</dbReference>
<dbReference type="GO" id="GO:0050566">
    <property type="term" value="F:asparaginyl-tRNA synthase (glutamine-hydrolyzing) activity"/>
    <property type="evidence" value="ECO:0007669"/>
    <property type="project" value="RHEA"/>
</dbReference>